<evidence type="ECO:0000256" key="1">
    <source>
        <dbReference type="ARBA" id="ARBA00022553"/>
    </source>
</evidence>
<feature type="domain" description="Response regulatory" evidence="3">
    <location>
        <begin position="1"/>
        <end position="107"/>
    </location>
</feature>
<dbReference type="PROSITE" id="PS50110">
    <property type="entry name" value="RESPONSE_REGULATORY"/>
    <property type="match status" value="1"/>
</dbReference>
<dbReference type="PANTHER" id="PTHR44591:SF25">
    <property type="entry name" value="CHEMOTAXIS TWO-COMPONENT RESPONSE REGULATOR"/>
    <property type="match status" value="1"/>
</dbReference>
<organism evidence="4 5">
    <name type="scientific">Stakelama sediminis</name>
    <dbReference type="NCBI Taxonomy" id="463200"/>
    <lineage>
        <taxon>Bacteria</taxon>
        <taxon>Pseudomonadati</taxon>
        <taxon>Pseudomonadota</taxon>
        <taxon>Alphaproteobacteria</taxon>
        <taxon>Sphingomonadales</taxon>
        <taxon>Sphingomonadaceae</taxon>
        <taxon>Stakelama</taxon>
    </lineage>
</organism>
<feature type="modified residue" description="4-aspartylphosphate" evidence="2">
    <location>
        <position position="40"/>
    </location>
</feature>
<dbReference type="InterPro" id="IPR001789">
    <property type="entry name" value="Sig_transdc_resp-reg_receiver"/>
</dbReference>
<dbReference type="SMART" id="SM00448">
    <property type="entry name" value="REC"/>
    <property type="match status" value="1"/>
</dbReference>
<proteinExistence type="predicted"/>
<dbReference type="InterPro" id="IPR011006">
    <property type="entry name" value="CheY-like_superfamily"/>
</dbReference>
<protein>
    <submittedName>
        <fullName evidence="4">Two-component system chemotaxis response regulator CheY</fullName>
    </submittedName>
</protein>
<name>A0A840YU52_9SPHN</name>
<dbReference type="Pfam" id="PF00072">
    <property type="entry name" value="Response_reg"/>
    <property type="match status" value="1"/>
</dbReference>
<dbReference type="Proteomes" id="UP000554342">
    <property type="component" value="Unassembled WGS sequence"/>
</dbReference>
<keyword evidence="5" id="KW-1185">Reference proteome</keyword>
<keyword evidence="1 2" id="KW-0597">Phosphoprotein</keyword>
<gene>
    <name evidence="4" type="ORF">FHR23_000007</name>
</gene>
<evidence type="ECO:0000313" key="5">
    <source>
        <dbReference type="Proteomes" id="UP000554342"/>
    </source>
</evidence>
<dbReference type="InterPro" id="IPR050595">
    <property type="entry name" value="Bact_response_regulator"/>
</dbReference>
<evidence type="ECO:0000313" key="4">
    <source>
        <dbReference type="EMBL" id="MBB5717100.1"/>
    </source>
</evidence>
<evidence type="ECO:0000259" key="3">
    <source>
        <dbReference type="PROSITE" id="PS50110"/>
    </source>
</evidence>
<dbReference type="EMBL" id="JACIJI010000001">
    <property type="protein sequence ID" value="MBB5717100.1"/>
    <property type="molecule type" value="Genomic_DNA"/>
</dbReference>
<dbReference type="SUPFAM" id="SSF52172">
    <property type="entry name" value="CheY-like"/>
    <property type="match status" value="1"/>
</dbReference>
<reference evidence="4 5" key="1">
    <citation type="submission" date="2020-08" db="EMBL/GenBank/DDBJ databases">
        <title>Genomic Encyclopedia of Type Strains, Phase IV (KMG-IV): sequencing the most valuable type-strain genomes for metagenomic binning, comparative biology and taxonomic classification.</title>
        <authorList>
            <person name="Goeker M."/>
        </authorList>
    </citation>
    <scope>NUCLEOTIDE SEQUENCE [LARGE SCALE GENOMIC DNA]</scope>
    <source>
        <strain evidence="4 5">DSM 27203</strain>
    </source>
</reference>
<sequence>MRALLRHALTEQGFAVEQADDGVSALEWLEGNDVDVVITDINMPRLDGFGLIERLRAGGRHRDRPILVLTTESSDEKKARARSAGATGWIVKPFDAEKLSAAVRRVAH</sequence>
<dbReference type="Gene3D" id="3.40.50.2300">
    <property type="match status" value="1"/>
</dbReference>
<dbReference type="PANTHER" id="PTHR44591">
    <property type="entry name" value="STRESS RESPONSE REGULATOR PROTEIN 1"/>
    <property type="match status" value="1"/>
</dbReference>
<accession>A0A840YU52</accession>
<evidence type="ECO:0000256" key="2">
    <source>
        <dbReference type="PROSITE-ProRule" id="PRU00169"/>
    </source>
</evidence>
<dbReference type="AlphaFoldDB" id="A0A840YU52"/>
<comment type="caution">
    <text evidence="4">The sequence shown here is derived from an EMBL/GenBank/DDBJ whole genome shotgun (WGS) entry which is preliminary data.</text>
</comment>
<dbReference type="RefSeq" id="WP_425506335.1">
    <property type="nucleotide sequence ID" value="NZ_BAABIF010000004.1"/>
</dbReference>
<dbReference type="GO" id="GO:0000160">
    <property type="term" value="P:phosphorelay signal transduction system"/>
    <property type="evidence" value="ECO:0007669"/>
    <property type="project" value="InterPro"/>
</dbReference>